<evidence type="ECO:0000313" key="1">
    <source>
        <dbReference type="EMBL" id="SUA43983.1"/>
    </source>
</evidence>
<dbReference type="RefSeq" id="WP_115134154.1">
    <property type="nucleotide sequence ID" value="NZ_UGRS01000002.1"/>
</dbReference>
<gene>
    <name evidence="1" type="ORF">NCTC12229_01466</name>
</gene>
<dbReference type="OrthoDB" id="8603055at2"/>
<reference evidence="1 2" key="1">
    <citation type="submission" date="2018-06" db="EMBL/GenBank/DDBJ databases">
        <authorList>
            <consortium name="Pathogen Informatics"/>
            <person name="Doyle S."/>
        </authorList>
    </citation>
    <scope>NUCLEOTIDE SEQUENCE [LARGE SCALE GENOMIC DNA]</scope>
    <source>
        <strain evidence="1 2">NCTC12229</strain>
    </source>
</reference>
<dbReference type="EMBL" id="UGRS01000002">
    <property type="protein sequence ID" value="SUA43983.1"/>
    <property type="molecule type" value="Genomic_DNA"/>
</dbReference>
<name>A0A378WUG2_9NEIS</name>
<dbReference type="AlphaFoldDB" id="A0A378WUG2"/>
<protein>
    <submittedName>
        <fullName evidence="1">Periplasmic protein</fullName>
    </submittedName>
</protein>
<dbReference type="Proteomes" id="UP000254055">
    <property type="component" value="Unassembled WGS sequence"/>
</dbReference>
<proteinExistence type="predicted"/>
<sequence>MINRYVKIALLSVALIVAFVAGMHFQAYLYEDLCLDMGGGRNPGNAPICVMDSDTYIYKERYENRAE</sequence>
<organism evidence="1 2">
    <name type="scientific">Neisseria zoodegmatis</name>
    <dbReference type="NCBI Taxonomy" id="326523"/>
    <lineage>
        <taxon>Bacteria</taxon>
        <taxon>Pseudomonadati</taxon>
        <taxon>Pseudomonadota</taxon>
        <taxon>Betaproteobacteria</taxon>
        <taxon>Neisseriales</taxon>
        <taxon>Neisseriaceae</taxon>
        <taxon>Neisseria</taxon>
    </lineage>
</organism>
<accession>A0A378WUG2</accession>
<evidence type="ECO:0000313" key="2">
    <source>
        <dbReference type="Proteomes" id="UP000254055"/>
    </source>
</evidence>